<dbReference type="Proteomes" id="UP000199205">
    <property type="component" value="Unassembled WGS sequence"/>
</dbReference>
<reference evidence="1 2" key="1">
    <citation type="submission" date="2016-08" db="EMBL/GenBank/DDBJ databases">
        <authorList>
            <person name="Seilhamer J.J."/>
        </authorList>
    </citation>
    <scope>NUCLEOTIDE SEQUENCE [LARGE SCALE GENOMIC DNA]</scope>
    <source>
        <strain evidence="1 2">P1-7</strain>
    </source>
</reference>
<accession>A0A1C3WIK9</accession>
<dbReference type="AlphaFoldDB" id="A0A1C3WIK9"/>
<dbReference type="RefSeq" id="WP_037199116.1">
    <property type="nucleotide sequence ID" value="NZ_FMAF01000012.1"/>
</dbReference>
<evidence type="ECO:0000313" key="1">
    <source>
        <dbReference type="EMBL" id="SCB39676.1"/>
    </source>
</evidence>
<dbReference type="EMBL" id="FMAF01000012">
    <property type="protein sequence ID" value="SCB39676.1"/>
    <property type="molecule type" value="Genomic_DNA"/>
</dbReference>
<proteinExistence type="predicted"/>
<protein>
    <submittedName>
        <fullName evidence="1">Uncharacterized protein</fullName>
    </submittedName>
</protein>
<gene>
    <name evidence="1" type="ORF">GA0061101_11239</name>
</gene>
<evidence type="ECO:0000313" key="2">
    <source>
        <dbReference type="Proteomes" id="UP000199205"/>
    </source>
</evidence>
<sequence length="77" mass="8531">MIPLTKLKPDCFYWATPKAERGAKAEVVLLSTIFGAEPEYWTVACLGSDEHHMPADFEFIARIVPPSSSFAMELAAE</sequence>
<name>A0A1C3WIK9_9HYPH</name>
<organism evidence="1 2">
    <name type="scientific">Rhizobium lusitanum</name>
    <dbReference type="NCBI Taxonomy" id="293958"/>
    <lineage>
        <taxon>Bacteria</taxon>
        <taxon>Pseudomonadati</taxon>
        <taxon>Pseudomonadota</taxon>
        <taxon>Alphaproteobacteria</taxon>
        <taxon>Hyphomicrobiales</taxon>
        <taxon>Rhizobiaceae</taxon>
        <taxon>Rhizobium/Agrobacterium group</taxon>
        <taxon>Rhizobium</taxon>
    </lineage>
</organism>
<dbReference type="OrthoDB" id="8383050at2"/>